<dbReference type="GO" id="GO:0016020">
    <property type="term" value="C:membrane"/>
    <property type="evidence" value="ECO:0007669"/>
    <property type="project" value="UniProtKB-SubCell"/>
</dbReference>
<sequence>MDETLEDNLLGREREQVKDLKSRIWIESKKFWRVASPAMITRITTYGILVVSQSFMGHIGETELASYAIIQIFLVRFANGIVFGMSSALETLCGQAFGARHCHMMGIYLQRSWIVVLVSATILLPVFIFTSPLLKLIGQADELAVEAGKISLWFIPILYYFVFSMTMQKFLQAQLKNMIIGWLSSASFVVHLILSWLFVYKLSLGVPGAMGAMIISTWLMVIGEFVYIFGGWCPESWRGFSKSAFTDLWPVAKLSLSSGVMICLEVWYNALLVLFAGYMKKATIAISAFSICLNINTWELMICIGFLSAASVRVANELGRGDAEAAKFSIIVNLSTSVSLGVLFSVLFLAFKHVISYAFTSSTEVAKAVSSLSSLLSLSILLNSVQPVLSGVAVGAGRQTLVAYVNLGSYYVAGIPIGLLLGYVAKLGVRGIWIGMLCGVALQTLILLWITWRTDWKAQVENASQRLNKWFSAPSEEKTSHA</sequence>
<feature type="transmembrane region" description="Helical" evidence="6">
    <location>
        <begin position="179"/>
        <end position="199"/>
    </location>
</feature>
<keyword evidence="4 6" id="KW-1133">Transmembrane helix</keyword>
<reference evidence="7" key="1">
    <citation type="journal article" date="2023" name="Plant J.">
        <title>The genome of the king protea, Protea cynaroides.</title>
        <authorList>
            <person name="Chang J."/>
            <person name="Duong T.A."/>
            <person name="Schoeman C."/>
            <person name="Ma X."/>
            <person name="Roodt D."/>
            <person name="Barker N."/>
            <person name="Li Z."/>
            <person name="Van de Peer Y."/>
            <person name="Mizrachi E."/>
        </authorList>
    </citation>
    <scope>NUCLEOTIDE SEQUENCE</scope>
    <source>
        <tissue evidence="7">Young leaves</tissue>
    </source>
</reference>
<evidence type="ECO:0000256" key="3">
    <source>
        <dbReference type="ARBA" id="ARBA00022692"/>
    </source>
</evidence>
<protein>
    <recommendedName>
        <fullName evidence="6">Protein DETOXIFICATION</fullName>
    </recommendedName>
    <alternativeName>
        <fullName evidence="6">Multidrug and toxic compound extrusion protein</fullName>
    </alternativeName>
</protein>
<feature type="transmembrane region" description="Helical" evidence="6">
    <location>
        <begin position="64"/>
        <end position="92"/>
    </location>
</feature>
<gene>
    <name evidence="7" type="ORF">NE237_021450</name>
</gene>
<dbReference type="OrthoDB" id="2126698at2759"/>
<feature type="transmembrane region" description="Helical" evidence="6">
    <location>
        <begin position="254"/>
        <end position="278"/>
    </location>
</feature>
<comment type="similarity">
    <text evidence="2 6">Belongs to the multi antimicrobial extrusion (MATE) (TC 2.A.66.1) family.</text>
</comment>
<dbReference type="EMBL" id="JAMYWD010000009">
    <property type="protein sequence ID" value="KAJ4961540.1"/>
    <property type="molecule type" value="Genomic_DNA"/>
</dbReference>
<dbReference type="PANTHER" id="PTHR11206">
    <property type="entry name" value="MULTIDRUG RESISTANCE PROTEIN"/>
    <property type="match status" value="1"/>
</dbReference>
<proteinExistence type="inferred from homology"/>
<feature type="transmembrane region" description="Helical" evidence="6">
    <location>
        <begin position="328"/>
        <end position="351"/>
    </location>
</feature>
<evidence type="ECO:0000256" key="2">
    <source>
        <dbReference type="ARBA" id="ARBA00010199"/>
    </source>
</evidence>
<evidence type="ECO:0000256" key="5">
    <source>
        <dbReference type="ARBA" id="ARBA00023136"/>
    </source>
</evidence>
<feature type="transmembrane region" description="Helical" evidence="6">
    <location>
        <begin position="371"/>
        <end position="394"/>
    </location>
</feature>
<dbReference type="NCBIfam" id="TIGR00797">
    <property type="entry name" value="matE"/>
    <property type="match status" value="1"/>
</dbReference>
<evidence type="ECO:0000256" key="1">
    <source>
        <dbReference type="ARBA" id="ARBA00004141"/>
    </source>
</evidence>
<evidence type="ECO:0000313" key="8">
    <source>
        <dbReference type="Proteomes" id="UP001141806"/>
    </source>
</evidence>
<accession>A0A9Q0HBB2</accession>
<comment type="caution">
    <text evidence="7">The sequence shown here is derived from an EMBL/GenBank/DDBJ whole genome shotgun (WGS) entry which is preliminary data.</text>
</comment>
<feature type="transmembrane region" description="Helical" evidence="6">
    <location>
        <begin position="431"/>
        <end position="452"/>
    </location>
</feature>
<feature type="transmembrane region" description="Helical" evidence="6">
    <location>
        <begin position="31"/>
        <end position="52"/>
    </location>
</feature>
<dbReference type="AlphaFoldDB" id="A0A9Q0HBB2"/>
<dbReference type="Proteomes" id="UP001141806">
    <property type="component" value="Unassembled WGS sequence"/>
</dbReference>
<name>A0A9Q0HBB2_9MAGN</name>
<feature type="transmembrane region" description="Helical" evidence="6">
    <location>
        <begin position="211"/>
        <end position="233"/>
    </location>
</feature>
<keyword evidence="3 6" id="KW-0812">Transmembrane</keyword>
<dbReference type="GO" id="GO:1990961">
    <property type="term" value="P:xenobiotic detoxification by transmembrane export across the plasma membrane"/>
    <property type="evidence" value="ECO:0007669"/>
    <property type="project" value="InterPro"/>
</dbReference>
<dbReference type="GO" id="GO:0042910">
    <property type="term" value="F:xenobiotic transmembrane transporter activity"/>
    <property type="evidence" value="ECO:0007669"/>
    <property type="project" value="InterPro"/>
</dbReference>
<feature type="transmembrane region" description="Helical" evidence="6">
    <location>
        <begin position="113"/>
        <end position="130"/>
    </location>
</feature>
<dbReference type="Pfam" id="PF01554">
    <property type="entry name" value="MatE"/>
    <property type="match status" value="2"/>
</dbReference>
<evidence type="ECO:0000256" key="4">
    <source>
        <dbReference type="ARBA" id="ARBA00022989"/>
    </source>
</evidence>
<keyword evidence="5 6" id="KW-0472">Membrane</keyword>
<dbReference type="InterPro" id="IPR045069">
    <property type="entry name" value="MATE_euk"/>
</dbReference>
<evidence type="ECO:0000256" key="6">
    <source>
        <dbReference type="RuleBase" id="RU004914"/>
    </source>
</evidence>
<dbReference type="InterPro" id="IPR002528">
    <property type="entry name" value="MATE_fam"/>
</dbReference>
<organism evidence="7 8">
    <name type="scientific">Protea cynaroides</name>
    <dbReference type="NCBI Taxonomy" id="273540"/>
    <lineage>
        <taxon>Eukaryota</taxon>
        <taxon>Viridiplantae</taxon>
        <taxon>Streptophyta</taxon>
        <taxon>Embryophyta</taxon>
        <taxon>Tracheophyta</taxon>
        <taxon>Spermatophyta</taxon>
        <taxon>Magnoliopsida</taxon>
        <taxon>Proteales</taxon>
        <taxon>Proteaceae</taxon>
        <taxon>Protea</taxon>
    </lineage>
</organism>
<comment type="subcellular location">
    <subcellularLocation>
        <location evidence="1">Membrane</location>
        <topology evidence="1">Multi-pass membrane protein</topology>
    </subcellularLocation>
</comment>
<keyword evidence="8" id="KW-1185">Reference proteome</keyword>
<feature type="transmembrane region" description="Helical" evidence="6">
    <location>
        <begin position="401"/>
        <end position="425"/>
    </location>
</feature>
<evidence type="ECO:0000313" key="7">
    <source>
        <dbReference type="EMBL" id="KAJ4961540.1"/>
    </source>
</evidence>
<dbReference type="GO" id="GO:0015297">
    <property type="term" value="F:antiporter activity"/>
    <property type="evidence" value="ECO:0007669"/>
    <property type="project" value="InterPro"/>
</dbReference>
<feature type="transmembrane region" description="Helical" evidence="6">
    <location>
        <begin position="150"/>
        <end position="167"/>
    </location>
</feature>
<feature type="transmembrane region" description="Helical" evidence="6">
    <location>
        <begin position="284"/>
        <end position="307"/>
    </location>
</feature>
<dbReference type="CDD" id="cd13132">
    <property type="entry name" value="MATE_eukaryotic"/>
    <property type="match status" value="1"/>
</dbReference>